<dbReference type="EMBL" id="JASPKZ010009361">
    <property type="protein sequence ID" value="KAJ9577394.1"/>
    <property type="molecule type" value="Genomic_DNA"/>
</dbReference>
<evidence type="ECO:0000313" key="3">
    <source>
        <dbReference type="Proteomes" id="UP001233999"/>
    </source>
</evidence>
<sequence length="92" mass="10589">MPGCKTPAFTDCKEQAKRQIVETCTKIYPPEPSFSECIRDPPPPIRFTECQDLSEENVQSHIRKNLMMLVNLQKRKNSMSSTKGTRKNEEES</sequence>
<feature type="region of interest" description="Disordered" evidence="1">
    <location>
        <begin position="73"/>
        <end position="92"/>
    </location>
</feature>
<name>A0AAD8E5D0_DIPPU</name>
<comment type="caution">
    <text evidence="2">The sequence shown here is derived from an EMBL/GenBank/DDBJ whole genome shotgun (WGS) entry which is preliminary data.</text>
</comment>
<keyword evidence="3" id="KW-1185">Reference proteome</keyword>
<evidence type="ECO:0000256" key="1">
    <source>
        <dbReference type="SAM" id="MobiDB-lite"/>
    </source>
</evidence>
<reference evidence="2" key="1">
    <citation type="journal article" date="2023" name="IScience">
        <title>Live-bearing cockroach genome reveals convergent evolutionary mechanisms linked to viviparity in insects and beyond.</title>
        <authorList>
            <person name="Fouks B."/>
            <person name="Harrison M.C."/>
            <person name="Mikhailova A.A."/>
            <person name="Marchal E."/>
            <person name="English S."/>
            <person name="Carruthers M."/>
            <person name="Jennings E.C."/>
            <person name="Chiamaka E.L."/>
            <person name="Frigard R.A."/>
            <person name="Pippel M."/>
            <person name="Attardo G.M."/>
            <person name="Benoit J.B."/>
            <person name="Bornberg-Bauer E."/>
            <person name="Tobe S.S."/>
        </authorList>
    </citation>
    <scope>NUCLEOTIDE SEQUENCE</scope>
    <source>
        <strain evidence="2">Stay&amp;Tobe</strain>
    </source>
</reference>
<gene>
    <name evidence="2" type="ORF">L9F63_006017</name>
</gene>
<dbReference type="Proteomes" id="UP001233999">
    <property type="component" value="Unassembled WGS sequence"/>
</dbReference>
<organism evidence="2 3">
    <name type="scientific">Diploptera punctata</name>
    <name type="common">Pacific beetle cockroach</name>
    <dbReference type="NCBI Taxonomy" id="6984"/>
    <lineage>
        <taxon>Eukaryota</taxon>
        <taxon>Metazoa</taxon>
        <taxon>Ecdysozoa</taxon>
        <taxon>Arthropoda</taxon>
        <taxon>Hexapoda</taxon>
        <taxon>Insecta</taxon>
        <taxon>Pterygota</taxon>
        <taxon>Neoptera</taxon>
        <taxon>Polyneoptera</taxon>
        <taxon>Dictyoptera</taxon>
        <taxon>Blattodea</taxon>
        <taxon>Blaberoidea</taxon>
        <taxon>Blaberidae</taxon>
        <taxon>Diplopterinae</taxon>
        <taxon>Diploptera</taxon>
    </lineage>
</organism>
<proteinExistence type="predicted"/>
<accession>A0AAD8E5D0</accession>
<evidence type="ECO:0000313" key="2">
    <source>
        <dbReference type="EMBL" id="KAJ9577394.1"/>
    </source>
</evidence>
<dbReference type="InterPro" id="IPR006611">
    <property type="entry name" value="DUF1431_DROsp"/>
</dbReference>
<dbReference type="AlphaFoldDB" id="A0AAD8E5D0"/>
<dbReference type="Pfam" id="PF07248">
    <property type="entry name" value="DUF1431"/>
    <property type="match status" value="1"/>
</dbReference>
<protein>
    <submittedName>
        <fullName evidence="2">Uncharacterized protein</fullName>
    </submittedName>
</protein>
<reference evidence="2" key="2">
    <citation type="submission" date="2023-05" db="EMBL/GenBank/DDBJ databases">
        <authorList>
            <person name="Fouks B."/>
        </authorList>
    </citation>
    <scope>NUCLEOTIDE SEQUENCE</scope>
    <source>
        <strain evidence="2">Stay&amp;Tobe</strain>
        <tissue evidence="2">Testes</tissue>
    </source>
</reference>